<accession>A0A1T5A065</accession>
<organism evidence="3 4">
    <name type="scientific">Daejeonella lutea</name>
    <dbReference type="NCBI Taxonomy" id="572036"/>
    <lineage>
        <taxon>Bacteria</taxon>
        <taxon>Pseudomonadati</taxon>
        <taxon>Bacteroidota</taxon>
        <taxon>Sphingobacteriia</taxon>
        <taxon>Sphingobacteriales</taxon>
        <taxon>Sphingobacteriaceae</taxon>
        <taxon>Daejeonella</taxon>
    </lineage>
</organism>
<proteinExistence type="predicted"/>
<feature type="domain" description="M23ase beta-sheet core" evidence="2">
    <location>
        <begin position="54"/>
        <end position="117"/>
    </location>
</feature>
<name>A0A1T5A065_9SPHI</name>
<dbReference type="CDD" id="cd12797">
    <property type="entry name" value="M23_peptidase"/>
    <property type="match status" value="1"/>
</dbReference>
<keyword evidence="1" id="KW-0732">Signal</keyword>
<dbReference type="InterPro" id="IPR016047">
    <property type="entry name" value="M23ase_b-sheet_dom"/>
</dbReference>
<dbReference type="Proteomes" id="UP000189981">
    <property type="component" value="Unassembled WGS sequence"/>
</dbReference>
<dbReference type="Gene3D" id="2.70.70.10">
    <property type="entry name" value="Glucose Permease (Domain IIA)"/>
    <property type="match status" value="1"/>
</dbReference>
<evidence type="ECO:0000313" key="3">
    <source>
        <dbReference type="EMBL" id="SKB28358.1"/>
    </source>
</evidence>
<dbReference type="InterPro" id="IPR011055">
    <property type="entry name" value="Dup_hybrid_motif"/>
</dbReference>
<dbReference type="PANTHER" id="PTHR21666">
    <property type="entry name" value="PEPTIDASE-RELATED"/>
    <property type="match status" value="1"/>
</dbReference>
<dbReference type="InterPro" id="IPR050570">
    <property type="entry name" value="Cell_wall_metabolism_enzyme"/>
</dbReference>
<protein>
    <submittedName>
        <fullName evidence="3">Peptidase family M23</fullName>
    </submittedName>
</protein>
<dbReference type="EMBL" id="FUYR01000001">
    <property type="protein sequence ID" value="SKB28358.1"/>
    <property type="molecule type" value="Genomic_DNA"/>
</dbReference>
<dbReference type="Pfam" id="PF01551">
    <property type="entry name" value="Peptidase_M23"/>
    <property type="match status" value="2"/>
</dbReference>
<dbReference type="AlphaFoldDB" id="A0A1T5A065"/>
<evidence type="ECO:0000313" key="4">
    <source>
        <dbReference type="Proteomes" id="UP000189981"/>
    </source>
</evidence>
<gene>
    <name evidence="3" type="ORF">SAMN05661099_0160</name>
</gene>
<feature type="signal peptide" evidence="1">
    <location>
        <begin position="1"/>
        <end position="19"/>
    </location>
</feature>
<feature type="chain" id="PRO_5012256324" evidence="1">
    <location>
        <begin position="20"/>
        <end position="569"/>
    </location>
</feature>
<keyword evidence="4" id="KW-1185">Reference proteome</keyword>
<dbReference type="GO" id="GO:0004222">
    <property type="term" value="F:metalloendopeptidase activity"/>
    <property type="evidence" value="ECO:0007669"/>
    <property type="project" value="TreeGrafter"/>
</dbReference>
<dbReference type="OrthoDB" id="9810477at2"/>
<dbReference type="PANTHER" id="PTHR21666:SF270">
    <property type="entry name" value="MUREIN HYDROLASE ACTIVATOR ENVC"/>
    <property type="match status" value="1"/>
</dbReference>
<dbReference type="RefSeq" id="WP_079700668.1">
    <property type="nucleotide sequence ID" value="NZ_FUYR01000001.1"/>
</dbReference>
<evidence type="ECO:0000256" key="1">
    <source>
        <dbReference type="SAM" id="SignalP"/>
    </source>
</evidence>
<sequence length="569" mass="63092">MHKFRILSLLFFICTGTLAQDDTSKVYPQSYFRYPLELSPIIAGNFGELRANHFHSGLDFKTNQREGYPIYAAADGYVSRVRVQIGGGGNAVYLTHPNGYTTVYMHLQRYNERITQSLKTYQYRIENFDVDFPLLPVEIPVKKGEIIAWSGNTGGSSGPHLHFEIRDTNTEETINPQLFGITIPDRVKPVISGLYLYHLNNEAFSENTPRQFFAVSGSGGNYQLSPNSVVNIGGQAGFGVMTTDRNSASENSNGPYSIELIVDGETIYSSVWEKFSFANSRAINSHLDYASLMSTGRRIQKGFVEPGNPLQIYKTKVNNGLVNIPEGEIQDAQYVIKDVAGNESILSFKIRNTETAAKYAKPVKGKMLKFDVDNQLDTNGVKINIPKNAFYSDLNFVYSSGPAPAGGYSKIHHIHNRLTPVHGSYKLAVATNTNLPIRLQSKALLVSSTGGSQGGTYEKGYVIGDVRTLGSFYIAIDTIPPRIIPLNITEGKSFAGIARIQFRISDNLSGIKSFAGRIDGKWVLMEYDAKTASLWHTFDERTEKGTHDFQLTVTDMKGNVTDYSAGFYK</sequence>
<evidence type="ECO:0000259" key="2">
    <source>
        <dbReference type="Pfam" id="PF01551"/>
    </source>
</evidence>
<feature type="domain" description="M23ase beta-sheet core" evidence="2">
    <location>
        <begin position="141"/>
        <end position="175"/>
    </location>
</feature>
<dbReference type="SUPFAM" id="SSF51261">
    <property type="entry name" value="Duplicated hybrid motif"/>
    <property type="match status" value="1"/>
</dbReference>
<dbReference type="STRING" id="572036.SAMN05661099_0160"/>
<reference evidence="4" key="1">
    <citation type="submission" date="2017-02" db="EMBL/GenBank/DDBJ databases">
        <authorList>
            <person name="Varghese N."/>
            <person name="Submissions S."/>
        </authorList>
    </citation>
    <scope>NUCLEOTIDE SEQUENCE [LARGE SCALE GENOMIC DNA]</scope>
    <source>
        <strain evidence="4">DSM 22385</strain>
    </source>
</reference>